<keyword evidence="2" id="KW-1185">Reference proteome</keyword>
<reference evidence="1" key="1">
    <citation type="submission" date="2010-08" db="EMBL/GenBank/DDBJ databases">
        <authorList>
            <person name="Muzny D."/>
            <person name="Qin X."/>
            <person name="Deng J."/>
            <person name="Jiang H."/>
            <person name="Liu Y."/>
            <person name="Qu J."/>
            <person name="Song X.-Z."/>
            <person name="Zhang L."/>
            <person name="Thornton R."/>
            <person name="Coyle M."/>
            <person name="Francisco L."/>
            <person name="Jackson L."/>
            <person name="Javaid M."/>
            <person name="Korchina V."/>
            <person name="Kovar C."/>
            <person name="Mata R."/>
            <person name="Mathew T."/>
            <person name="Ngo R."/>
            <person name="Nguyen L."/>
            <person name="Nguyen N."/>
            <person name="Okwuonu G."/>
            <person name="Ongeri F."/>
            <person name="Pham C."/>
            <person name="Simmons D."/>
            <person name="Wilczek-Boney K."/>
            <person name="Hale W."/>
            <person name="Jakkamsetti A."/>
            <person name="Pham P."/>
            <person name="Ruth R."/>
            <person name="San Lucas F."/>
            <person name="Warren J."/>
            <person name="Zhang J."/>
            <person name="Zhao Z."/>
            <person name="Zhou C."/>
            <person name="Zhu D."/>
            <person name="Lee S."/>
            <person name="Bess C."/>
            <person name="Blankenburg K."/>
            <person name="Forbes L."/>
            <person name="Fu Q."/>
            <person name="Gubbala S."/>
            <person name="Hirani K."/>
            <person name="Jayaseelan J.C."/>
            <person name="Lara F."/>
            <person name="Munidasa M."/>
            <person name="Palculict T."/>
            <person name="Patil S."/>
            <person name="Pu L.-L."/>
            <person name="Saada N."/>
            <person name="Tang L."/>
            <person name="Weissenberger G."/>
            <person name="Zhu Y."/>
            <person name="Hemphill L."/>
            <person name="Shang Y."/>
            <person name="Youmans B."/>
            <person name="Ayvaz T."/>
            <person name="Ross M."/>
            <person name="Santibanez J."/>
            <person name="Aqrawi P."/>
            <person name="Gross S."/>
            <person name="Joshi V."/>
            <person name="Fowler G."/>
            <person name="Nazareth L."/>
            <person name="Reid J."/>
            <person name="Worley K."/>
            <person name="Petrosino J."/>
            <person name="Highlander S."/>
            <person name="Gibbs R."/>
        </authorList>
    </citation>
    <scope>NUCLEOTIDE SEQUENCE [LARGE SCALE GENOMIC DNA]</scope>
    <source>
        <strain evidence="1">ATCC 35239</strain>
    </source>
</reference>
<organism evidence="1 2">
    <name type="scientific">Mobiluncus mulieris ATCC 35239</name>
    <dbReference type="NCBI Taxonomy" id="871571"/>
    <lineage>
        <taxon>Bacteria</taxon>
        <taxon>Bacillati</taxon>
        <taxon>Actinomycetota</taxon>
        <taxon>Actinomycetes</taxon>
        <taxon>Actinomycetales</taxon>
        <taxon>Actinomycetaceae</taxon>
        <taxon>Mobiluncus</taxon>
    </lineage>
</organism>
<name>E0QN13_9ACTO</name>
<gene>
    <name evidence="1" type="ORF">HMPREF0580_0277</name>
</gene>
<dbReference type="Proteomes" id="UP000003045">
    <property type="component" value="Unassembled WGS sequence"/>
</dbReference>
<sequence length="45" mass="4764">MRAGSGLSWVCHRNYMPGSFVLGLSSGVCAGLDFPRFASIRDGTS</sequence>
<accession>E0QN13</accession>
<evidence type="ECO:0000313" key="1">
    <source>
        <dbReference type="EMBL" id="EFM47180.1"/>
    </source>
</evidence>
<comment type="caution">
    <text evidence="1">The sequence shown here is derived from an EMBL/GenBank/DDBJ whole genome shotgun (WGS) entry which is preliminary data.</text>
</comment>
<dbReference type="HOGENOM" id="CLU_3202136_0_0_11"/>
<protein>
    <submittedName>
        <fullName evidence="1">Uncharacterized protein</fullName>
    </submittedName>
</protein>
<proteinExistence type="predicted"/>
<dbReference type="EMBL" id="AEET01000010">
    <property type="protein sequence ID" value="EFM47180.1"/>
    <property type="molecule type" value="Genomic_DNA"/>
</dbReference>
<dbReference type="STRING" id="871571.HMPREF0580_0277"/>
<dbReference type="AlphaFoldDB" id="E0QN13"/>
<evidence type="ECO:0000313" key="2">
    <source>
        <dbReference type="Proteomes" id="UP000003045"/>
    </source>
</evidence>